<dbReference type="NCBIfam" id="TIGR00128">
    <property type="entry name" value="fabD"/>
    <property type="match status" value="1"/>
</dbReference>
<dbReference type="FunFam" id="3.30.70.250:FF:000001">
    <property type="entry name" value="Malonyl CoA-acyl carrier protein transacylase"/>
    <property type="match status" value="1"/>
</dbReference>
<comment type="caution">
    <text evidence="7">The sequence shown here is derived from an EMBL/GenBank/DDBJ whole genome shotgun (WGS) entry which is preliminary data.</text>
</comment>
<evidence type="ECO:0000256" key="5">
    <source>
        <dbReference type="ARBA" id="ARBA00048462"/>
    </source>
</evidence>
<reference evidence="7" key="1">
    <citation type="journal article" date="2015" name="Nature">
        <title>Complex archaea that bridge the gap between prokaryotes and eukaryotes.</title>
        <authorList>
            <person name="Spang A."/>
            <person name="Saw J.H."/>
            <person name="Jorgensen S.L."/>
            <person name="Zaremba-Niedzwiedzka K."/>
            <person name="Martijn J."/>
            <person name="Lind A.E."/>
            <person name="van Eijk R."/>
            <person name="Schleper C."/>
            <person name="Guy L."/>
            <person name="Ettema T.J."/>
        </authorList>
    </citation>
    <scope>NUCLEOTIDE SEQUENCE</scope>
</reference>
<sequence length="313" mass="33115">MKSAFVFPGQGSQSIGILAELASHHPIVEETFKQASDVLGYDLWQLTQNGPESDLNQTDKTQPIMLAAGIAVWRVWQSQSNITPAFLAGHSLGEYTALVAAEAIDFNDAIALVEQRGNFMQQAVPAGEGAMAAILGLDDAKVLDICRAASSAGVVEAVNFNSPGQVVIAGTTIAVNSAISLATESGAKRALLLPVSVPSHCALMKPAAEQLAERLEKINIQLPSIPVIHNANVNTASDVVELKSLLAQQLFSPVRWVETIELLSNKGVETLVECGPGKVLAGLNKRIVKSMSAQPVFDTTSLEKAQQLLGESE</sequence>
<evidence type="ECO:0000256" key="4">
    <source>
        <dbReference type="ARBA" id="ARBA00023315"/>
    </source>
</evidence>
<dbReference type="InterPro" id="IPR024925">
    <property type="entry name" value="Malonyl_CoA-ACP_transAc"/>
</dbReference>
<dbReference type="InterPro" id="IPR001227">
    <property type="entry name" value="Ac_transferase_dom_sf"/>
</dbReference>
<dbReference type="InterPro" id="IPR050858">
    <property type="entry name" value="Mal-CoA-ACP_Trans/PKS_FabD"/>
</dbReference>
<dbReference type="AlphaFoldDB" id="A0A0F9PNW1"/>
<dbReference type="PANTHER" id="PTHR42681:SF1">
    <property type="entry name" value="MALONYL-COA-ACYL CARRIER PROTEIN TRANSACYLASE, MITOCHONDRIAL"/>
    <property type="match status" value="1"/>
</dbReference>
<feature type="domain" description="Malonyl-CoA:ACP transacylase (MAT)" evidence="6">
    <location>
        <begin position="6"/>
        <end position="306"/>
    </location>
</feature>
<dbReference type="EC" id="2.3.1.39" evidence="2"/>
<dbReference type="InterPro" id="IPR016035">
    <property type="entry name" value="Acyl_Trfase/lysoPLipase"/>
</dbReference>
<protein>
    <recommendedName>
        <fullName evidence="2">[acyl-carrier-protein] S-malonyltransferase</fullName>
        <ecNumber evidence="2">2.3.1.39</ecNumber>
    </recommendedName>
</protein>
<keyword evidence="3" id="KW-0808">Transferase</keyword>
<comment type="catalytic activity">
    <reaction evidence="5">
        <text>holo-[ACP] + malonyl-CoA = malonyl-[ACP] + CoA</text>
        <dbReference type="Rhea" id="RHEA:41792"/>
        <dbReference type="Rhea" id="RHEA-COMP:9623"/>
        <dbReference type="Rhea" id="RHEA-COMP:9685"/>
        <dbReference type="ChEBI" id="CHEBI:57287"/>
        <dbReference type="ChEBI" id="CHEBI:57384"/>
        <dbReference type="ChEBI" id="CHEBI:64479"/>
        <dbReference type="ChEBI" id="CHEBI:78449"/>
        <dbReference type="EC" id="2.3.1.39"/>
    </reaction>
</comment>
<dbReference type="InterPro" id="IPR004410">
    <property type="entry name" value="Malonyl_CoA-ACP_transAc_FabD"/>
</dbReference>
<accession>A0A0F9PNW1</accession>
<gene>
    <name evidence="7" type="ORF">LCGC14_0803400</name>
</gene>
<dbReference type="Gene3D" id="3.40.366.10">
    <property type="entry name" value="Malonyl-Coenzyme A Acyl Carrier Protein, domain 2"/>
    <property type="match status" value="1"/>
</dbReference>
<name>A0A0F9PNW1_9ZZZZ</name>
<dbReference type="PIRSF" id="PIRSF000446">
    <property type="entry name" value="Mct"/>
    <property type="match status" value="1"/>
</dbReference>
<dbReference type="InterPro" id="IPR014043">
    <property type="entry name" value="Acyl_transferase_dom"/>
</dbReference>
<dbReference type="EMBL" id="LAZR01002175">
    <property type="protein sequence ID" value="KKN33485.1"/>
    <property type="molecule type" value="Genomic_DNA"/>
</dbReference>
<organism evidence="7">
    <name type="scientific">marine sediment metagenome</name>
    <dbReference type="NCBI Taxonomy" id="412755"/>
    <lineage>
        <taxon>unclassified sequences</taxon>
        <taxon>metagenomes</taxon>
        <taxon>ecological metagenomes</taxon>
    </lineage>
</organism>
<keyword evidence="4" id="KW-0012">Acyltransferase</keyword>
<dbReference type="GO" id="GO:0005829">
    <property type="term" value="C:cytosol"/>
    <property type="evidence" value="ECO:0007669"/>
    <property type="project" value="TreeGrafter"/>
</dbReference>
<evidence type="ECO:0000256" key="1">
    <source>
        <dbReference type="ARBA" id="ARBA00008217"/>
    </source>
</evidence>
<proteinExistence type="inferred from homology"/>
<dbReference type="GO" id="GO:0006633">
    <property type="term" value="P:fatty acid biosynthetic process"/>
    <property type="evidence" value="ECO:0007669"/>
    <property type="project" value="TreeGrafter"/>
</dbReference>
<dbReference type="GO" id="GO:0004314">
    <property type="term" value="F:[acyl-carrier-protein] S-malonyltransferase activity"/>
    <property type="evidence" value="ECO:0007669"/>
    <property type="project" value="UniProtKB-EC"/>
</dbReference>
<comment type="similarity">
    <text evidence="1">Belongs to the FabD family.</text>
</comment>
<dbReference type="Gene3D" id="3.30.70.250">
    <property type="entry name" value="Malonyl-CoA ACP transacylase, ACP-binding"/>
    <property type="match status" value="1"/>
</dbReference>
<evidence type="ECO:0000256" key="3">
    <source>
        <dbReference type="ARBA" id="ARBA00022679"/>
    </source>
</evidence>
<evidence type="ECO:0000256" key="2">
    <source>
        <dbReference type="ARBA" id="ARBA00013258"/>
    </source>
</evidence>
<dbReference type="SUPFAM" id="SSF55048">
    <property type="entry name" value="Probable ACP-binding domain of malonyl-CoA ACP transacylase"/>
    <property type="match status" value="1"/>
</dbReference>
<dbReference type="PANTHER" id="PTHR42681">
    <property type="entry name" value="MALONYL-COA-ACYL CARRIER PROTEIN TRANSACYLASE, MITOCHONDRIAL"/>
    <property type="match status" value="1"/>
</dbReference>
<dbReference type="Pfam" id="PF00698">
    <property type="entry name" value="Acyl_transf_1"/>
    <property type="match status" value="1"/>
</dbReference>
<dbReference type="InterPro" id="IPR016036">
    <property type="entry name" value="Malonyl_transacylase_ACP-bd"/>
</dbReference>
<dbReference type="SMART" id="SM00827">
    <property type="entry name" value="PKS_AT"/>
    <property type="match status" value="1"/>
</dbReference>
<evidence type="ECO:0000259" key="6">
    <source>
        <dbReference type="SMART" id="SM00827"/>
    </source>
</evidence>
<evidence type="ECO:0000313" key="7">
    <source>
        <dbReference type="EMBL" id="KKN33485.1"/>
    </source>
</evidence>
<dbReference type="SUPFAM" id="SSF52151">
    <property type="entry name" value="FabD/lysophospholipase-like"/>
    <property type="match status" value="1"/>
</dbReference>